<dbReference type="AlphaFoldDB" id="E3IV95"/>
<dbReference type="Gene3D" id="3.50.50.60">
    <property type="entry name" value="FAD/NAD(P)-binding domain"/>
    <property type="match status" value="2"/>
</dbReference>
<dbReference type="InterPro" id="IPR020946">
    <property type="entry name" value="Flavin_mOase-like"/>
</dbReference>
<comment type="similarity">
    <text evidence="2">Belongs to the FAD-binding monooxygenase family.</text>
</comment>
<dbReference type="InterPro" id="IPR036188">
    <property type="entry name" value="FAD/NAD-bd_sf"/>
</dbReference>
<accession>E3IV95</accession>
<evidence type="ECO:0000256" key="4">
    <source>
        <dbReference type="ARBA" id="ARBA00022827"/>
    </source>
</evidence>
<keyword evidence="6" id="KW-0560">Oxidoreductase</keyword>
<dbReference type="GO" id="GO:0004499">
    <property type="term" value="F:N,N-dimethylaniline monooxygenase activity"/>
    <property type="evidence" value="ECO:0007669"/>
    <property type="project" value="InterPro"/>
</dbReference>
<evidence type="ECO:0000256" key="7">
    <source>
        <dbReference type="ARBA" id="ARBA00023033"/>
    </source>
</evidence>
<dbReference type="InParanoid" id="E3IV95"/>
<dbReference type="KEGG" id="fri:FraEuI1c_3246"/>
<dbReference type="EMBL" id="CP002299">
    <property type="protein sequence ID" value="ADP81259.1"/>
    <property type="molecule type" value="Genomic_DNA"/>
</dbReference>
<dbReference type="PRINTS" id="PR00411">
    <property type="entry name" value="PNDRDTASEI"/>
</dbReference>
<dbReference type="HOGENOM" id="CLU_006937_8_2_11"/>
<dbReference type="OrthoDB" id="5168853at2"/>
<dbReference type="GO" id="GO:0050661">
    <property type="term" value="F:NADP binding"/>
    <property type="evidence" value="ECO:0007669"/>
    <property type="project" value="InterPro"/>
</dbReference>
<dbReference type="SUPFAM" id="SSF51905">
    <property type="entry name" value="FAD/NAD(P)-binding domain"/>
    <property type="match status" value="2"/>
</dbReference>
<proteinExistence type="inferred from homology"/>
<dbReference type="Pfam" id="PF00743">
    <property type="entry name" value="FMO-like"/>
    <property type="match status" value="1"/>
</dbReference>
<reference evidence="8 9" key="1">
    <citation type="submission" date="2010-10" db="EMBL/GenBank/DDBJ databases">
        <title>Complete sequence of Frankia sp. EuI1c.</title>
        <authorList>
            <consortium name="US DOE Joint Genome Institute"/>
            <person name="Lucas S."/>
            <person name="Copeland A."/>
            <person name="Lapidus A."/>
            <person name="Cheng J.-F."/>
            <person name="Bruce D."/>
            <person name="Goodwin L."/>
            <person name="Pitluck S."/>
            <person name="Chertkov O."/>
            <person name="Detter J.C."/>
            <person name="Han C."/>
            <person name="Tapia R."/>
            <person name="Land M."/>
            <person name="Hauser L."/>
            <person name="Jeffries C."/>
            <person name="Kyrpides N."/>
            <person name="Ivanova N."/>
            <person name="Mikhailova N."/>
            <person name="Beauchemin N."/>
            <person name="Sen A."/>
            <person name="Sur S.A."/>
            <person name="Gtari M."/>
            <person name="Wall L."/>
            <person name="Tisa L."/>
            <person name="Woyke T."/>
        </authorList>
    </citation>
    <scope>NUCLEOTIDE SEQUENCE [LARGE SCALE GENOMIC DNA]</scope>
    <source>
        <strain evidence="9">DSM 45817 / CECT 9037 / EuI1c</strain>
    </source>
</reference>
<name>E3IV95_PSEI1</name>
<comment type="cofactor">
    <cofactor evidence="1">
        <name>FAD</name>
        <dbReference type="ChEBI" id="CHEBI:57692"/>
    </cofactor>
</comment>
<dbReference type="RefSeq" id="WP_013424377.1">
    <property type="nucleotide sequence ID" value="NC_014666.1"/>
</dbReference>
<evidence type="ECO:0000256" key="3">
    <source>
        <dbReference type="ARBA" id="ARBA00022630"/>
    </source>
</evidence>
<evidence type="ECO:0000256" key="5">
    <source>
        <dbReference type="ARBA" id="ARBA00022857"/>
    </source>
</evidence>
<keyword evidence="5" id="KW-0521">NADP</keyword>
<dbReference type="GO" id="GO:0050660">
    <property type="term" value="F:flavin adenine dinucleotide binding"/>
    <property type="evidence" value="ECO:0007669"/>
    <property type="project" value="InterPro"/>
</dbReference>
<dbReference type="eggNOG" id="COG2072">
    <property type="taxonomic scope" value="Bacteria"/>
</dbReference>
<gene>
    <name evidence="8" type="ordered locus">FraEuI1c_3246</name>
</gene>
<keyword evidence="7 8" id="KW-0503">Monooxygenase</keyword>
<keyword evidence="4" id="KW-0274">FAD</keyword>
<evidence type="ECO:0000256" key="2">
    <source>
        <dbReference type="ARBA" id="ARBA00010139"/>
    </source>
</evidence>
<dbReference type="PANTHER" id="PTHR43098:SF2">
    <property type="entry name" value="FAD-BINDING MONOOXYGENASE AUSB-RELATED"/>
    <property type="match status" value="1"/>
</dbReference>
<dbReference type="Proteomes" id="UP000002484">
    <property type="component" value="Chromosome"/>
</dbReference>
<dbReference type="FunFam" id="3.50.50.60:FF:000341">
    <property type="entry name" value="Baeyer-Villiger monooxygenase"/>
    <property type="match status" value="1"/>
</dbReference>
<dbReference type="PANTHER" id="PTHR43098">
    <property type="entry name" value="L-ORNITHINE N(5)-MONOOXYGENASE-RELATED"/>
    <property type="match status" value="1"/>
</dbReference>
<sequence length="609" mass="67839">MTQDNAIVDATELERARAKYRLERDKRIDPARHDIVDLTEHPEYLEDPYTGVVEREPVTDAVDAVVVGAGFGGLLAALHLKKQGLARVRLVEKAGDVGGVWYWNRYPGAMCDVESYVYLPMLEELGYIPRHRYSYAPEIFEHARRIARHFDLYGLALFHTAVTGMTWEPATGTWQVRTSRGDRIAARYVVVAHGSFGSLKLPAIPGIDGFKGAMFHTSRWDYEYTGGDSQSPLDKLGDKTVGIIGTGASAVQVVPAVARAAQQLYVFQRTPSTVGVRDNTETDPVWAASLRPGWQRRRRENFTRITNGEAVGEDLVRDAWTTFFHAMLNEVDLGELTPEQRSGRRELIDLQHMENIRARITQEVHDPAVAEALKPYYRYQCKRPCFHDDYLPAFNRPNVHLVDTNGRGVERVTASAVVVGGEEYPVDCLILATGFDQESTYVSRIGFDVVGPHGEVLSQKWADGPETLHGVMTAGFPNFFFQPTNYMQGTAGVNFVHTLEENAVHIAAIIGEFERRGVYGSPARSAEQEYVARVTSGEGLALIGDGRRFLQECTPGRWNNEGDPDAQPSKAVNHPGTSTLYFAMLKRWRDDGDLLGLELTPVPDTEALS</sequence>
<dbReference type="STRING" id="298654.FraEuI1c_3246"/>
<evidence type="ECO:0000313" key="8">
    <source>
        <dbReference type="EMBL" id="ADP81259.1"/>
    </source>
</evidence>
<organism evidence="8 9">
    <name type="scientific">Pseudofrankia inefficax (strain DSM 45817 / CECT 9037 / DDB 130130 / EuI1c)</name>
    <name type="common">Frankia inefficax</name>
    <dbReference type="NCBI Taxonomy" id="298654"/>
    <lineage>
        <taxon>Bacteria</taxon>
        <taxon>Bacillati</taxon>
        <taxon>Actinomycetota</taxon>
        <taxon>Actinomycetes</taxon>
        <taxon>Frankiales</taxon>
        <taxon>Frankiaceae</taxon>
        <taxon>Pseudofrankia</taxon>
    </lineage>
</organism>
<keyword evidence="9" id="KW-1185">Reference proteome</keyword>
<protein>
    <submittedName>
        <fullName evidence="8">Flavin-containing monooxygenase-like protein</fullName>
    </submittedName>
</protein>
<evidence type="ECO:0000313" key="9">
    <source>
        <dbReference type="Proteomes" id="UP000002484"/>
    </source>
</evidence>
<keyword evidence="3" id="KW-0285">Flavoprotein</keyword>
<evidence type="ECO:0000256" key="1">
    <source>
        <dbReference type="ARBA" id="ARBA00001974"/>
    </source>
</evidence>
<evidence type="ECO:0000256" key="6">
    <source>
        <dbReference type="ARBA" id="ARBA00023002"/>
    </source>
</evidence>
<dbReference type="InterPro" id="IPR050775">
    <property type="entry name" value="FAD-binding_Monooxygenases"/>
</dbReference>